<dbReference type="SUPFAM" id="SSF47090">
    <property type="entry name" value="PGBD-like"/>
    <property type="match status" value="1"/>
</dbReference>
<evidence type="ECO:0000313" key="2">
    <source>
        <dbReference type="EMBL" id="CAB1129370.1"/>
    </source>
</evidence>
<dbReference type="EMBL" id="LR778114">
    <property type="protein sequence ID" value="CAB1129370.1"/>
    <property type="molecule type" value="Genomic_DNA"/>
</dbReference>
<keyword evidence="3" id="KW-1185">Reference proteome</keyword>
<protein>
    <recommendedName>
        <fullName evidence="4">Peptidoglycan binding-like domain-containing protein</fullName>
    </recommendedName>
</protein>
<dbReference type="AlphaFoldDB" id="A0A6F8ZHF3"/>
<gene>
    <name evidence="2" type="ORF">R50_1873</name>
</gene>
<reference evidence="2 3" key="1">
    <citation type="submission" date="2020-02" db="EMBL/GenBank/DDBJ databases">
        <authorList>
            <person name="Hogendoorn C."/>
        </authorList>
    </citation>
    <scope>NUCLEOTIDE SEQUENCE [LARGE SCALE GENOMIC DNA]</scope>
    <source>
        <strain evidence="2">R501</strain>
    </source>
</reference>
<dbReference type="Proteomes" id="UP000503399">
    <property type="component" value="Chromosome"/>
</dbReference>
<evidence type="ECO:0008006" key="4">
    <source>
        <dbReference type="Google" id="ProtNLM"/>
    </source>
</evidence>
<evidence type="ECO:0000313" key="3">
    <source>
        <dbReference type="Proteomes" id="UP000503399"/>
    </source>
</evidence>
<feature type="compositionally biased region" description="Low complexity" evidence="1">
    <location>
        <begin position="105"/>
        <end position="114"/>
    </location>
</feature>
<evidence type="ECO:0000256" key="1">
    <source>
        <dbReference type="SAM" id="MobiDB-lite"/>
    </source>
</evidence>
<proteinExistence type="predicted"/>
<dbReference type="KEGG" id="hfv:R50_1873"/>
<dbReference type="InterPro" id="IPR036365">
    <property type="entry name" value="PGBD-like_sf"/>
</dbReference>
<accession>A0A6F8ZHF3</accession>
<feature type="region of interest" description="Disordered" evidence="1">
    <location>
        <begin position="92"/>
        <end position="114"/>
    </location>
</feature>
<name>A0A6F8ZHF3_9FIRM</name>
<sequence>MANIPCYFGLPADGVAGPDTYFLFGQGVGPHTTYGGPVYGSRQLGPGTSGKEGIILQNRLNCFQAFSTGRPAPGTFDNASAEAVLAFKRQTESNGAPACPPIPSPASGSTTPAG</sequence>
<organism evidence="2 3">
    <name type="scientific">Candidatus Hydrogenisulfobacillus filiaventi</name>
    <dbReference type="NCBI Taxonomy" id="2707344"/>
    <lineage>
        <taxon>Bacteria</taxon>
        <taxon>Bacillati</taxon>
        <taxon>Bacillota</taxon>
        <taxon>Clostridia</taxon>
        <taxon>Eubacteriales</taxon>
        <taxon>Clostridiales Family XVII. Incertae Sedis</taxon>
        <taxon>Candidatus Hydrogenisulfobacillus</taxon>
    </lineage>
</organism>